<evidence type="ECO:0000313" key="1">
    <source>
        <dbReference type="EMBL" id="BDW91845.1"/>
    </source>
</evidence>
<dbReference type="RefSeq" id="WP_224837363.1">
    <property type="nucleotide sequence ID" value="NZ_AP027268.1"/>
</dbReference>
<dbReference type="EMBL" id="AP027268">
    <property type="protein sequence ID" value="BDW91845.1"/>
    <property type="molecule type" value="Genomic_DNA"/>
</dbReference>
<reference evidence="1 2" key="1">
    <citation type="submission" date="2023-01" db="EMBL/GenBank/DDBJ databases">
        <title>Complete genome sequence of Muricauda aquimarina strain IFOP_LL357.</title>
        <authorList>
            <person name="Gajardo G."/>
            <person name="Ueki S."/>
            <person name="Maruyama F."/>
        </authorList>
    </citation>
    <scope>NUCLEOTIDE SEQUENCE [LARGE SCALE GENOMIC DNA]</scope>
    <source>
        <strain evidence="1 2">IFOP_LL357</strain>
    </source>
</reference>
<dbReference type="Proteomes" id="UP001330184">
    <property type="component" value="Chromosome"/>
</dbReference>
<name>A0AA48HHP3_9FLAO</name>
<dbReference type="PROSITE" id="PS51257">
    <property type="entry name" value="PROKAR_LIPOPROTEIN"/>
    <property type="match status" value="1"/>
</dbReference>
<protein>
    <submittedName>
        <fullName evidence="1">Uncharacterized protein</fullName>
    </submittedName>
</protein>
<evidence type="ECO:0000313" key="2">
    <source>
        <dbReference type="Proteomes" id="UP001330184"/>
    </source>
</evidence>
<accession>A0AA48HHP3</accession>
<sequence length="153" mass="17659">MNKYFILLLISGLVLSSCNKEEFTPFDEAFIHINFNNQDNVEIRSNRRDVVSYYVYLSSKPLNQDLYVDYSIIPGDGLTEGVDYEILTKDNPLFFPIGIYRRPVQIRWMEREVDPTADNTLTIQLDSNNLGINIGFPGPDSNQDKLIFKKVNN</sequence>
<keyword evidence="2" id="KW-1185">Reference proteome</keyword>
<dbReference type="AlphaFoldDB" id="A0AA48HHP3"/>
<organism evidence="1 2">
    <name type="scientific">Flagellimonas marinaquae</name>
    <dbReference type="NCBI Taxonomy" id="254955"/>
    <lineage>
        <taxon>Bacteria</taxon>
        <taxon>Pseudomonadati</taxon>
        <taxon>Bacteroidota</taxon>
        <taxon>Flavobacteriia</taxon>
        <taxon>Flavobacteriales</taxon>
        <taxon>Flavobacteriaceae</taxon>
        <taxon>Flagellimonas</taxon>
    </lineage>
</organism>
<proteinExistence type="predicted"/>
<gene>
    <name evidence="1" type="ORF">MACH07_06770</name>
</gene>